<reference evidence="5 6" key="1">
    <citation type="submission" date="2020-07" db="EMBL/GenBank/DDBJ databases">
        <title>Sequencing the genomes of 1000 actinobacteria strains.</title>
        <authorList>
            <person name="Klenk H.-P."/>
        </authorList>
    </citation>
    <scope>NUCLEOTIDE SEQUENCE [LARGE SCALE GENOMIC DNA]</scope>
    <source>
        <strain evidence="5 6">DSM 22083</strain>
    </source>
</reference>
<dbReference type="GO" id="GO:0043565">
    <property type="term" value="F:sequence-specific DNA binding"/>
    <property type="evidence" value="ECO:0007669"/>
    <property type="project" value="InterPro"/>
</dbReference>
<gene>
    <name evidence="5" type="ORF">BKA15_001904</name>
</gene>
<evidence type="ECO:0000256" key="2">
    <source>
        <dbReference type="ARBA" id="ARBA00023125"/>
    </source>
</evidence>
<protein>
    <submittedName>
        <fullName evidence="5">AraC-like DNA-binding protein</fullName>
    </submittedName>
</protein>
<proteinExistence type="predicted"/>
<dbReference type="PANTHER" id="PTHR46796:SF6">
    <property type="entry name" value="ARAC SUBFAMILY"/>
    <property type="match status" value="1"/>
</dbReference>
<evidence type="ECO:0000256" key="1">
    <source>
        <dbReference type="ARBA" id="ARBA00023015"/>
    </source>
</evidence>
<organism evidence="5 6">
    <name type="scientific">Microlunatus parietis</name>
    <dbReference type="NCBI Taxonomy" id="682979"/>
    <lineage>
        <taxon>Bacteria</taxon>
        <taxon>Bacillati</taxon>
        <taxon>Actinomycetota</taxon>
        <taxon>Actinomycetes</taxon>
        <taxon>Propionibacteriales</taxon>
        <taxon>Propionibacteriaceae</taxon>
        <taxon>Microlunatus</taxon>
    </lineage>
</organism>
<dbReference type="SUPFAM" id="SSF46689">
    <property type="entry name" value="Homeodomain-like"/>
    <property type="match status" value="1"/>
</dbReference>
<sequence length="278" mass="30647">MMQRSPQTARERFGFACWTGRARAMETAHAHDEIELNLSDAGPLHYLIGGRIQRLPTGRPGIFWGSTPHQLIEVSPQTRLIWMTVPLDRFLSWQLPDTLLAALFRGEIVHAADDPDLDRAIMLRWAAEFERSPAYTEIVALEARAACRRIALGLEPAADRDHSGPVSFAGSPVAVMAGFISRTYREPIRVADVAAAAHLSPQHAMELFHATIGLTIGGYLLQCRIAEAQRLLLTGDQSIARVALDSGFGSLSRFHAAFRVTTGTTPARYRRSGLVRIT</sequence>
<keyword evidence="2 5" id="KW-0238">DNA-binding</keyword>
<dbReference type="SMART" id="SM00342">
    <property type="entry name" value="HTH_ARAC"/>
    <property type="match status" value="1"/>
</dbReference>
<evidence type="ECO:0000313" key="5">
    <source>
        <dbReference type="EMBL" id="NYE70575.1"/>
    </source>
</evidence>
<evidence type="ECO:0000256" key="3">
    <source>
        <dbReference type="ARBA" id="ARBA00023163"/>
    </source>
</evidence>
<evidence type="ECO:0000259" key="4">
    <source>
        <dbReference type="PROSITE" id="PS01124"/>
    </source>
</evidence>
<dbReference type="InterPro" id="IPR018060">
    <property type="entry name" value="HTH_AraC"/>
</dbReference>
<evidence type="ECO:0000313" key="6">
    <source>
        <dbReference type="Proteomes" id="UP000569914"/>
    </source>
</evidence>
<dbReference type="InterPro" id="IPR050204">
    <property type="entry name" value="AraC_XylS_family_regulators"/>
</dbReference>
<dbReference type="Gene3D" id="1.10.10.60">
    <property type="entry name" value="Homeodomain-like"/>
    <property type="match status" value="2"/>
</dbReference>
<name>A0A7Y9LBF0_9ACTN</name>
<keyword evidence="6" id="KW-1185">Reference proteome</keyword>
<dbReference type="InterPro" id="IPR009057">
    <property type="entry name" value="Homeodomain-like_sf"/>
</dbReference>
<dbReference type="GO" id="GO:0003700">
    <property type="term" value="F:DNA-binding transcription factor activity"/>
    <property type="evidence" value="ECO:0007669"/>
    <property type="project" value="InterPro"/>
</dbReference>
<comment type="caution">
    <text evidence="5">The sequence shown here is derived from an EMBL/GenBank/DDBJ whole genome shotgun (WGS) entry which is preliminary data.</text>
</comment>
<dbReference type="PROSITE" id="PS01124">
    <property type="entry name" value="HTH_ARAC_FAMILY_2"/>
    <property type="match status" value="1"/>
</dbReference>
<dbReference type="EMBL" id="JACCBU010000001">
    <property type="protein sequence ID" value="NYE70575.1"/>
    <property type="molecule type" value="Genomic_DNA"/>
</dbReference>
<dbReference type="AlphaFoldDB" id="A0A7Y9LBF0"/>
<dbReference type="Proteomes" id="UP000569914">
    <property type="component" value="Unassembled WGS sequence"/>
</dbReference>
<dbReference type="RefSeq" id="WP_179750156.1">
    <property type="nucleotide sequence ID" value="NZ_JACCBU010000001.1"/>
</dbReference>
<accession>A0A7Y9LBF0</accession>
<keyword evidence="3" id="KW-0804">Transcription</keyword>
<feature type="domain" description="HTH araC/xylS-type" evidence="4">
    <location>
        <begin position="174"/>
        <end position="272"/>
    </location>
</feature>
<keyword evidence="1" id="KW-0805">Transcription regulation</keyword>
<dbReference type="PANTHER" id="PTHR46796">
    <property type="entry name" value="HTH-TYPE TRANSCRIPTIONAL ACTIVATOR RHAS-RELATED"/>
    <property type="match status" value="1"/>
</dbReference>
<dbReference type="Pfam" id="PF12833">
    <property type="entry name" value="HTH_18"/>
    <property type="match status" value="1"/>
</dbReference>